<dbReference type="Gene3D" id="2.40.10.10">
    <property type="entry name" value="Trypsin-like serine proteases"/>
    <property type="match status" value="2"/>
</dbReference>
<reference evidence="1 2" key="1">
    <citation type="submission" date="2013-12" db="EMBL/GenBank/DDBJ databases">
        <title>Complete Genomes of Pseudomonas monteilii SB3078 and SB3101, two Benzene, Toluene and Ethylbenzene Degrading Bacteria used for Bioaugmentation.</title>
        <authorList>
            <person name="Dueholm M.S."/>
            <person name="Albertsen M."/>
            <person name="D'Imperio S."/>
            <person name="Tale V.P."/>
            <person name="Lewis D."/>
            <person name="Nilsen P.H."/>
            <person name="Nielsen J.L."/>
        </authorList>
    </citation>
    <scope>NUCLEOTIDE SEQUENCE [LARGE SCALE GENOMIC DNA]</scope>
    <source>
        <strain evidence="1 2">SB3101</strain>
    </source>
</reference>
<name>V9V684_9PSED</name>
<dbReference type="AlphaFoldDB" id="V9V684"/>
<dbReference type="InterPro" id="IPR043504">
    <property type="entry name" value="Peptidase_S1_PA_chymotrypsin"/>
</dbReference>
<dbReference type="InterPro" id="IPR009003">
    <property type="entry name" value="Peptidase_S1_PA"/>
</dbReference>
<accession>V9V684</accession>
<proteinExistence type="predicted"/>
<protein>
    <recommendedName>
        <fullName evidence="3">Serine protease</fullName>
    </recommendedName>
</protein>
<evidence type="ECO:0000313" key="1">
    <source>
        <dbReference type="EMBL" id="AHC91059.1"/>
    </source>
</evidence>
<dbReference type="PATRIC" id="fig|1435058.3.peg.1939"/>
<gene>
    <name evidence="1" type="ORF">X970_09870</name>
</gene>
<dbReference type="Proteomes" id="UP000018660">
    <property type="component" value="Chromosome"/>
</dbReference>
<evidence type="ECO:0008006" key="3">
    <source>
        <dbReference type="Google" id="ProtNLM"/>
    </source>
</evidence>
<dbReference type="EMBL" id="CP006979">
    <property type="protein sequence ID" value="AHC91059.1"/>
    <property type="molecule type" value="Genomic_DNA"/>
</dbReference>
<sequence>MIDPQLVLLAESVVLSDDGFCAIYDILASLHDADSFMVLKALSGQDDNPFYAAFIEAKKGKWLGELCLQLTTVDGLKASNEPNAESLKVKLHKVIEPELGFLDASAMTRAGLEAVRRVCRVVVENSGGDISYGTGFLVGPQAILTAWHVIEPLLGDDGVPLEGSDKKIKIEFDHVGVVYEQLHVSVAPQWLVSSSAYHQSESPHQLSIDFVAQSSDGFDQYLDYAGIRLSTTVGRLRGFYKLDRLHKPQIRKPGSQMTLYQHPGGKQMRVAYGYGTALWPAEHQTRLRHTVNAMPGSSGGLLLDVNFKPVALHQCGIESNGELINGAIPTACIAARSAGVLEGVLGLDPVWRTDHRNEPILGRKGFQQAIQDCMVGTRQIIAVVGQKESGKSFSLEILRTVLKNNAEHSIVMFRAAELVRGPRAFAEEVIRRSGPRDSVYEPLPLAEDGDTAVDAWIKGILFPAFAKQVNAVTEVRQLWLVIDELDANPLAQGPLQHFLEQLYQEIADIPKLRVLLLGAKSFVPGARPDKLCVEVIQPVSQQDIIEYLQLYSIGKRLELTEGEVRRQARLIEKSASLLSMTTLKGLSYYIQHYVYPAMESA</sequence>
<dbReference type="SUPFAM" id="SSF50494">
    <property type="entry name" value="Trypsin-like serine proteases"/>
    <property type="match status" value="1"/>
</dbReference>
<dbReference type="Pfam" id="PF13365">
    <property type="entry name" value="Trypsin_2"/>
    <property type="match status" value="1"/>
</dbReference>
<organism evidence="1 2">
    <name type="scientific">Pseudomonas monteilii SB3101</name>
    <dbReference type="NCBI Taxonomy" id="1435058"/>
    <lineage>
        <taxon>Bacteria</taxon>
        <taxon>Pseudomonadati</taxon>
        <taxon>Pseudomonadota</taxon>
        <taxon>Gammaproteobacteria</taxon>
        <taxon>Pseudomonadales</taxon>
        <taxon>Pseudomonadaceae</taxon>
        <taxon>Pseudomonas</taxon>
    </lineage>
</organism>
<evidence type="ECO:0000313" key="2">
    <source>
        <dbReference type="Proteomes" id="UP000018660"/>
    </source>
</evidence>
<dbReference type="HOGENOM" id="CLU_454039_0_0_6"/>
<dbReference type="KEGG" id="pmot:X970_09870"/>